<evidence type="ECO:0000313" key="5">
    <source>
        <dbReference type="Proteomes" id="UP000517765"/>
    </source>
</evidence>
<dbReference type="EMBL" id="JABJXA010000049">
    <property type="protein sequence ID" value="MBB1259310.1"/>
    <property type="molecule type" value="Genomic_DNA"/>
</dbReference>
<comment type="caution">
    <text evidence="3">The sequence shown here is derived from an EMBL/GenBank/DDBJ whole genome shotgun (WGS) entry which is preliminary data.</text>
</comment>
<dbReference type="Gene3D" id="3.40.50.300">
    <property type="entry name" value="P-loop containing nucleotide triphosphate hydrolases"/>
    <property type="match status" value="1"/>
</dbReference>
<evidence type="ECO:0008006" key="7">
    <source>
        <dbReference type="Google" id="ProtNLM"/>
    </source>
</evidence>
<protein>
    <recommendedName>
        <fullName evidence="7">Adenylate kinase</fullName>
    </recommendedName>
</protein>
<organism evidence="3 4">
    <name type="scientific">Streptomyces alkaliterrae</name>
    <dbReference type="NCBI Taxonomy" id="2213162"/>
    <lineage>
        <taxon>Bacteria</taxon>
        <taxon>Bacillati</taxon>
        <taxon>Actinomycetota</taxon>
        <taxon>Actinomycetes</taxon>
        <taxon>Kitasatosporales</taxon>
        <taxon>Streptomycetaceae</taxon>
        <taxon>Streptomyces</taxon>
    </lineage>
</organism>
<dbReference type="RefSeq" id="WP_143645687.1">
    <property type="nucleotide sequence ID" value="NZ_JABJWZ010000002.1"/>
</dbReference>
<dbReference type="InterPro" id="IPR048444">
    <property type="entry name" value="DNMK"/>
</dbReference>
<dbReference type="AlphaFoldDB" id="A0A5P0YLL3"/>
<evidence type="ECO:0000313" key="3">
    <source>
        <dbReference type="EMBL" id="MQS00312.1"/>
    </source>
</evidence>
<proteinExistence type="predicted"/>
<dbReference type="Proteomes" id="UP000320857">
    <property type="component" value="Unassembled WGS sequence"/>
</dbReference>
<dbReference type="Pfam" id="PF21448">
    <property type="entry name" value="DNMK"/>
    <property type="match status" value="1"/>
</dbReference>
<dbReference type="EMBL" id="JABJWZ010000002">
    <property type="protein sequence ID" value="MBB1251851.1"/>
    <property type="molecule type" value="Genomic_DNA"/>
</dbReference>
<name>A0A5P0YLL3_9ACTN</name>
<gene>
    <name evidence="3" type="ORF">FNX44_000145</name>
    <name evidence="1" type="ORF">H3146_00510</name>
    <name evidence="2" type="ORF">H3147_10725</name>
</gene>
<dbReference type="Proteomes" id="UP000525686">
    <property type="component" value="Unassembled WGS sequence"/>
</dbReference>
<dbReference type="SUPFAM" id="SSF52540">
    <property type="entry name" value="P-loop containing nucleoside triphosphate hydrolases"/>
    <property type="match status" value="1"/>
</dbReference>
<reference evidence="3 4" key="1">
    <citation type="submission" date="2019-10" db="EMBL/GenBank/DDBJ databases">
        <title>Streptomyces sp. nov., a novel actinobacterium isolated from alkaline environment.</title>
        <authorList>
            <person name="Golinska P."/>
        </authorList>
    </citation>
    <scope>NUCLEOTIDE SEQUENCE [LARGE SCALE GENOMIC DNA]</scope>
    <source>
        <strain evidence="3 4">OF1</strain>
    </source>
</reference>
<evidence type="ECO:0000313" key="2">
    <source>
        <dbReference type="EMBL" id="MBB1259310.1"/>
    </source>
</evidence>
<dbReference type="InterPro" id="IPR027417">
    <property type="entry name" value="P-loop_NTPase"/>
</dbReference>
<dbReference type="Proteomes" id="UP000517765">
    <property type="component" value="Unassembled WGS sequence"/>
</dbReference>
<keyword evidence="4" id="KW-1185">Reference proteome</keyword>
<sequence length="187" mass="20701">MGYPHIALIGRARAGKDTIAARLVGRHAYTRVALADPLKELVLRADPIVTYEPTGYGPLPVRLGAIIKRHGWEEAKNRFPEVRRTLQRVGHAVRDQEPGYWLSIALDKIAVADMWSLPVVVTDCRYENEARALRAAGFRMVRVTRPGVRDRGPGHVSETELDGYPVDVTIANMGTVADLNSLADQLI</sequence>
<reference evidence="5 6" key="2">
    <citation type="submission" date="2020-05" db="EMBL/GenBank/DDBJ databases">
        <title>Classification of alakaliphilic streptomycetes isolated from an alkaline soil next to Lonar Crater, India and a proposal for the recognition of Streptomyces alkaliterrae sp. nov.</title>
        <authorList>
            <person name="Golinska P."/>
        </authorList>
    </citation>
    <scope>NUCLEOTIDE SEQUENCE [LARGE SCALE GENOMIC DNA]</scope>
    <source>
        <strain evidence="6">OF3</strain>
        <strain evidence="5">OF8</strain>
    </source>
</reference>
<evidence type="ECO:0000313" key="1">
    <source>
        <dbReference type="EMBL" id="MBB1251851.1"/>
    </source>
</evidence>
<evidence type="ECO:0000313" key="4">
    <source>
        <dbReference type="Proteomes" id="UP000320857"/>
    </source>
</evidence>
<reference evidence="1" key="3">
    <citation type="journal article" name="Syst. Appl. Microbiol.">
        <title>Streptomyces alkaliterrae sp. nov., isolated from an alkaline soil, and emended descriptions of Streptomyces alkaliphilus, Streptomyces calidiresistens and Streptomyces durbertensis.</title>
        <authorList>
            <person name="Swiecimska M."/>
            <person name="Golinska P."/>
            <person name="Nouioui I."/>
            <person name="Wypij M."/>
            <person name="Rai M."/>
            <person name="Sangal V."/>
            <person name="Goodfellow M."/>
        </authorList>
    </citation>
    <scope>NUCLEOTIDE SEQUENCE</scope>
    <source>
        <strain evidence="1">OF3</strain>
        <strain evidence="2">OF8</strain>
    </source>
</reference>
<evidence type="ECO:0000313" key="6">
    <source>
        <dbReference type="Proteomes" id="UP000525686"/>
    </source>
</evidence>
<dbReference type="EMBL" id="VJYK02000001">
    <property type="protein sequence ID" value="MQS00312.1"/>
    <property type="molecule type" value="Genomic_DNA"/>
</dbReference>
<dbReference type="OrthoDB" id="877829at2"/>
<accession>A0A5P0YLL3</accession>